<name>A0A381Z457_9ZZZZ</name>
<accession>A0A381Z457</accession>
<feature type="non-terminal residue" evidence="1">
    <location>
        <position position="1"/>
    </location>
</feature>
<dbReference type="EMBL" id="UINC01019847">
    <property type="protein sequence ID" value="SVA83914.1"/>
    <property type="molecule type" value="Genomic_DNA"/>
</dbReference>
<organism evidence="1">
    <name type="scientific">marine metagenome</name>
    <dbReference type="NCBI Taxonomy" id="408172"/>
    <lineage>
        <taxon>unclassified sequences</taxon>
        <taxon>metagenomes</taxon>
        <taxon>ecological metagenomes</taxon>
    </lineage>
</organism>
<sequence length="36" mass="3938">STRQVMMDAGFSITTVDMDAIRQADGSLTCLSVFNR</sequence>
<evidence type="ECO:0000313" key="1">
    <source>
        <dbReference type="EMBL" id="SVA83914.1"/>
    </source>
</evidence>
<evidence type="ECO:0008006" key="2">
    <source>
        <dbReference type="Google" id="ProtNLM"/>
    </source>
</evidence>
<gene>
    <name evidence="1" type="ORF">METZ01_LOCUS136768</name>
</gene>
<dbReference type="AlphaFoldDB" id="A0A381Z457"/>
<protein>
    <recommendedName>
        <fullName evidence="2">Dimethylargininase</fullName>
    </recommendedName>
</protein>
<reference evidence="1" key="1">
    <citation type="submission" date="2018-05" db="EMBL/GenBank/DDBJ databases">
        <authorList>
            <person name="Lanie J.A."/>
            <person name="Ng W.-L."/>
            <person name="Kazmierczak K.M."/>
            <person name="Andrzejewski T.M."/>
            <person name="Davidsen T.M."/>
            <person name="Wayne K.J."/>
            <person name="Tettelin H."/>
            <person name="Glass J.I."/>
            <person name="Rusch D."/>
            <person name="Podicherti R."/>
            <person name="Tsui H.-C.T."/>
            <person name="Winkler M.E."/>
        </authorList>
    </citation>
    <scope>NUCLEOTIDE SEQUENCE</scope>
</reference>
<proteinExistence type="predicted"/>